<dbReference type="Gene3D" id="3.30.565.10">
    <property type="entry name" value="Histidine kinase-like ATPase, C-terminal domain"/>
    <property type="match status" value="1"/>
</dbReference>
<feature type="region of interest" description="Disordered" evidence="2">
    <location>
        <begin position="57"/>
        <end position="97"/>
    </location>
</feature>
<sequence length="231" mass="24914">MTACTAHRHHPPRPSPVPRPCGAGSGRHALVKEAFTMSGEHRTVEHRTIEHRTIELPTPLATPPPVQPTGTLHPNGEARSNGVTRPHGPPPGDKPAANLLGEMTLPAELESVPRARRFSRSVTVGSDIGHVGDDTEILVSELVTNAVRHVTIPGSVLLLRLLRAGTRLRVEVHDQSAAVPRARPLDLMDETGRGWFLVAIMADRHGTDHTPSGKAVWCELHAWPPDASSGR</sequence>
<gene>
    <name evidence="4" type="ORF">D0T12_13750</name>
</gene>
<organism evidence="4 5">
    <name type="scientific">Actinomadura spongiicola</name>
    <dbReference type="NCBI Taxonomy" id="2303421"/>
    <lineage>
        <taxon>Bacteria</taxon>
        <taxon>Bacillati</taxon>
        <taxon>Actinomycetota</taxon>
        <taxon>Actinomycetes</taxon>
        <taxon>Streptosporangiales</taxon>
        <taxon>Thermomonosporaceae</taxon>
        <taxon>Actinomadura</taxon>
    </lineage>
</organism>
<accession>A0A372GGW0</accession>
<keyword evidence="1" id="KW-0418">Kinase</keyword>
<evidence type="ECO:0000313" key="4">
    <source>
        <dbReference type="EMBL" id="RFS84611.1"/>
    </source>
</evidence>
<keyword evidence="4" id="KW-0067">ATP-binding</keyword>
<feature type="compositionally biased region" description="Basic residues" evidence="2">
    <location>
        <begin position="1"/>
        <end position="12"/>
    </location>
</feature>
<keyword evidence="1" id="KW-0723">Serine/threonine-protein kinase</keyword>
<evidence type="ECO:0000256" key="1">
    <source>
        <dbReference type="ARBA" id="ARBA00022527"/>
    </source>
</evidence>
<reference evidence="4 5" key="1">
    <citation type="submission" date="2018-08" db="EMBL/GenBank/DDBJ databases">
        <title>Actinomadura spongicola sp. nov., isolated from marine sponge Leucetta chagosensis.</title>
        <authorList>
            <person name="Li L."/>
            <person name="Lin H.W."/>
        </authorList>
    </citation>
    <scope>NUCLEOTIDE SEQUENCE [LARGE SCALE GENOMIC DNA]</scope>
    <source>
        <strain evidence="4 5">LHW52907</strain>
    </source>
</reference>
<protein>
    <submittedName>
        <fullName evidence="4">ATP-binding protein</fullName>
    </submittedName>
</protein>
<keyword evidence="5" id="KW-1185">Reference proteome</keyword>
<dbReference type="InterPro" id="IPR003594">
    <property type="entry name" value="HATPase_dom"/>
</dbReference>
<dbReference type="PANTHER" id="PTHR35526:SF3">
    <property type="entry name" value="ANTI-SIGMA-F FACTOR RSBW"/>
    <property type="match status" value="1"/>
</dbReference>
<dbReference type="CDD" id="cd16936">
    <property type="entry name" value="HATPase_RsbW-like"/>
    <property type="match status" value="1"/>
</dbReference>
<dbReference type="InterPro" id="IPR050267">
    <property type="entry name" value="Anti-sigma-factor_SerPK"/>
</dbReference>
<dbReference type="GO" id="GO:0004674">
    <property type="term" value="F:protein serine/threonine kinase activity"/>
    <property type="evidence" value="ECO:0007669"/>
    <property type="project" value="UniProtKB-KW"/>
</dbReference>
<dbReference type="Pfam" id="PF13581">
    <property type="entry name" value="HATPase_c_2"/>
    <property type="match status" value="1"/>
</dbReference>
<dbReference type="Proteomes" id="UP000262882">
    <property type="component" value="Unassembled WGS sequence"/>
</dbReference>
<dbReference type="SUPFAM" id="SSF55874">
    <property type="entry name" value="ATPase domain of HSP90 chaperone/DNA topoisomerase II/histidine kinase"/>
    <property type="match status" value="1"/>
</dbReference>
<dbReference type="PANTHER" id="PTHR35526">
    <property type="entry name" value="ANTI-SIGMA-F FACTOR RSBW-RELATED"/>
    <property type="match status" value="1"/>
</dbReference>
<evidence type="ECO:0000313" key="5">
    <source>
        <dbReference type="Proteomes" id="UP000262882"/>
    </source>
</evidence>
<dbReference type="GO" id="GO:0005524">
    <property type="term" value="F:ATP binding"/>
    <property type="evidence" value="ECO:0007669"/>
    <property type="project" value="UniProtKB-KW"/>
</dbReference>
<evidence type="ECO:0000259" key="3">
    <source>
        <dbReference type="Pfam" id="PF13581"/>
    </source>
</evidence>
<evidence type="ECO:0000256" key="2">
    <source>
        <dbReference type="SAM" id="MobiDB-lite"/>
    </source>
</evidence>
<proteinExistence type="predicted"/>
<keyword evidence="4" id="KW-0547">Nucleotide-binding</keyword>
<dbReference type="InterPro" id="IPR036890">
    <property type="entry name" value="HATPase_C_sf"/>
</dbReference>
<name>A0A372GGW0_9ACTN</name>
<comment type="caution">
    <text evidence="4">The sequence shown here is derived from an EMBL/GenBank/DDBJ whole genome shotgun (WGS) entry which is preliminary data.</text>
</comment>
<feature type="domain" description="Histidine kinase/HSP90-like ATPase" evidence="3">
    <location>
        <begin position="105"/>
        <end position="217"/>
    </location>
</feature>
<keyword evidence="1" id="KW-0808">Transferase</keyword>
<dbReference type="EMBL" id="QVNQ01000004">
    <property type="protein sequence ID" value="RFS84611.1"/>
    <property type="molecule type" value="Genomic_DNA"/>
</dbReference>
<feature type="region of interest" description="Disordered" evidence="2">
    <location>
        <begin position="1"/>
        <end position="26"/>
    </location>
</feature>
<dbReference type="AlphaFoldDB" id="A0A372GGW0"/>